<evidence type="ECO:0000256" key="4">
    <source>
        <dbReference type="ARBA" id="ARBA00023315"/>
    </source>
</evidence>
<keyword evidence="4" id="KW-0012">Acyltransferase</keyword>
<dbReference type="GO" id="GO:0016746">
    <property type="term" value="F:acyltransferase activity"/>
    <property type="evidence" value="ECO:0007669"/>
    <property type="project" value="UniProtKB-KW"/>
</dbReference>
<evidence type="ECO:0000256" key="3">
    <source>
        <dbReference type="ARBA" id="ARBA00022737"/>
    </source>
</evidence>
<evidence type="ECO:0000256" key="2">
    <source>
        <dbReference type="ARBA" id="ARBA00022679"/>
    </source>
</evidence>
<dbReference type="PROSITE" id="PS00101">
    <property type="entry name" value="HEXAPEP_TRANSFERASES"/>
    <property type="match status" value="1"/>
</dbReference>
<dbReference type="PANTHER" id="PTHR43300:SF4">
    <property type="entry name" value="ACYL-[ACYL-CARRIER-PROTEIN]--UDP-N-ACETYLGLUCOSAMINE O-ACYLTRANSFERASE"/>
    <property type="match status" value="1"/>
</dbReference>
<keyword evidence="6" id="KW-1185">Reference proteome</keyword>
<dbReference type="Proteomes" id="UP001139353">
    <property type="component" value="Unassembled WGS sequence"/>
</dbReference>
<comment type="caution">
    <text evidence="5">The sequence shown here is derived from an EMBL/GenBank/DDBJ whole genome shotgun (WGS) entry which is preliminary data.</text>
</comment>
<dbReference type="CDD" id="cd03358">
    <property type="entry name" value="LbH_WxcM_N_like"/>
    <property type="match status" value="1"/>
</dbReference>
<dbReference type="AlphaFoldDB" id="A0A9X1YPN9"/>
<protein>
    <submittedName>
        <fullName evidence="5">N-acetyltransferase</fullName>
    </submittedName>
</protein>
<evidence type="ECO:0000313" key="6">
    <source>
        <dbReference type="Proteomes" id="UP001139353"/>
    </source>
</evidence>
<dbReference type="Pfam" id="PF14602">
    <property type="entry name" value="Hexapep_2"/>
    <property type="match status" value="1"/>
</dbReference>
<evidence type="ECO:0000313" key="5">
    <source>
        <dbReference type="EMBL" id="MCK9688372.1"/>
    </source>
</evidence>
<accession>A0A9X1YPN9</accession>
<reference evidence="5" key="1">
    <citation type="submission" date="2021-11" db="EMBL/GenBank/DDBJ databases">
        <title>BS-T2-15 a new species belonging to the Comamonadaceae family isolated from the soil of a French oak forest.</title>
        <authorList>
            <person name="Mieszkin S."/>
            <person name="Alain K."/>
        </authorList>
    </citation>
    <scope>NUCLEOTIDE SEQUENCE</scope>
    <source>
        <strain evidence="5">BS-T2-15</strain>
    </source>
</reference>
<dbReference type="Gene3D" id="2.20.70.110">
    <property type="match status" value="1"/>
</dbReference>
<keyword evidence="2" id="KW-0808">Transferase</keyword>
<sequence length="191" mass="20438">MPTTIHPTAIVDDGAVLGDNCRVWHWVHISGGARIGAGCSFGQNVFVGNDVAIGNNVKIQNNVSVYDAVTLEDDVFCGPSMVFTNVYNPRAAVVRKNEYRRTLVRQGATLGANSTLVCGITVGRHAFVGAGAVVQKDVPDFALVVGVPARQIGWMSRFGERLELPLEGQGEAACPNSSDRYRLDGRVLALI</sequence>
<dbReference type="InterPro" id="IPR018357">
    <property type="entry name" value="Hexapep_transf_CS"/>
</dbReference>
<proteinExistence type="inferred from homology"/>
<dbReference type="InterPro" id="IPR001451">
    <property type="entry name" value="Hexapep"/>
</dbReference>
<dbReference type="InterPro" id="IPR011004">
    <property type="entry name" value="Trimer_LpxA-like_sf"/>
</dbReference>
<name>A0A9X1YPN9_9BURK</name>
<dbReference type="InterPro" id="IPR050179">
    <property type="entry name" value="Trans_hexapeptide_repeat"/>
</dbReference>
<dbReference type="SUPFAM" id="SSF51161">
    <property type="entry name" value="Trimeric LpxA-like enzymes"/>
    <property type="match status" value="1"/>
</dbReference>
<evidence type="ECO:0000256" key="1">
    <source>
        <dbReference type="ARBA" id="ARBA00007274"/>
    </source>
</evidence>
<dbReference type="Gene3D" id="2.160.10.10">
    <property type="entry name" value="Hexapeptide repeat proteins"/>
    <property type="match status" value="1"/>
</dbReference>
<comment type="similarity">
    <text evidence="1">Belongs to the transferase hexapeptide repeat family.</text>
</comment>
<dbReference type="Pfam" id="PF00132">
    <property type="entry name" value="Hexapep"/>
    <property type="match status" value="1"/>
</dbReference>
<dbReference type="RefSeq" id="WP_275684413.1">
    <property type="nucleotide sequence ID" value="NZ_JAJLJH010000008.1"/>
</dbReference>
<keyword evidence="3" id="KW-0677">Repeat</keyword>
<gene>
    <name evidence="5" type="ORF">LPC04_21910</name>
</gene>
<organism evidence="5 6">
    <name type="scientific">Scleromatobacter humisilvae</name>
    <dbReference type="NCBI Taxonomy" id="2897159"/>
    <lineage>
        <taxon>Bacteria</taxon>
        <taxon>Pseudomonadati</taxon>
        <taxon>Pseudomonadota</taxon>
        <taxon>Betaproteobacteria</taxon>
        <taxon>Burkholderiales</taxon>
        <taxon>Sphaerotilaceae</taxon>
        <taxon>Scleromatobacter</taxon>
    </lineage>
</organism>
<dbReference type="PANTHER" id="PTHR43300">
    <property type="entry name" value="ACETYLTRANSFERASE"/>
    <property type="match status" value="1"/>
</dbReference>
<dbReference type="EMBL" id="JAJLJH010000008">
    <property type="protein sequence ID" value="MCK9688372.1"/>
    <property type="molecule type" value="Genomic_DNA"/>
</dbReference>